<dbReference type="EMBL" id="QPJJ01000016">
    <property type="protein sequence ID" value="RCW63739.1"/>
    <property type="molecule type" value="Genomic_DNA"/>
</dbReference>
<dbReference type="InterPro" id="IPR003791">
    <property type="entry name" value="UPF0178"/>
</dbReference>
<keyword evidence="4" id="KW-1185">Reference proteome</keyword>
<sequence length="146" mass="16711">MKILIDADACPVVDIVIKEATKKKIPIQIYRSYDHFTMQEFPKGVETIYVDAGSDAVDYKIMSELDAEDILITQDYGLAALALEKKAFVLHHTGYTYTKEKIDQLLQFRHISAKARKAGFKTKGPKALTKDQKDMFRKIFIEQITH</sequence>
<accession>A0A368X7S3</accession>
<evidence type="ECO:0000256" key="1">
    <source>
        <dbReference type="ARBA" id="ARBA00008522"/>
    </source>
</evidence>
<dbReference type="RefSeq" id="WP_114354110.1">
    <property type="nucleotide sequence ID" value="NZ_QPJJ01000016.1"/>
</dbReference>
<comment type="similarity">
    <text evidence="1 2">Belongs to the UPF0178 family.</text>
</comment>
<dbReference type="Proteomes" id="UP000252585">
    <property type="component" value="Unassembled WGS sequence"/>
</dbReference>
<organism evidence="3 4">
    <name type="scientific">Saliterribacillus persicus</name>
    <dbReference type="NCBI Taxonomy" id="930114"/>
    <lineage>
        <taxon>Bacteria</taxon>
        <taxon>Bacillati</taxon>
        <taxon>Bacillota</taxon>
        <taxon>Bacilli</taxon>
        <taxon>Bacillales</taxon>
        <taxon>Bacillaceae</taxon>
        <taxon>Saliterribacillus</taxon>
    </lineage>
</organism>
<evidence type="ECO:0000313" key="4">
    <source>
        <dbReference type="Proteomes" id="UP000252585"/>
    </source>
</evidence>
<proteinExistence type="inferred from homology"/>
<dbReference type="Pfam" id="PF02639">
    <property type="entry name" value="DUF188"/>
    <property type="match status" value="1"/>
</dbReference>
<dbReference type="NCBIfam" id="NF001095">
    <property type="entry name" value="PRK00124.1"/>
    <property type="match status" value="1"/>
</dbReference>
<evidence type="ECO:0000313" key="3">
    <source>
        <dbReference type="EMBL" id="RCW63739.1"/>
    </source>
</evidence>
<name>A0A368X7S3_9BACI</name>
<dbReference type="PANTHER" id="PTHR35146:SF1">
    <property type="entry name" value="UPF0178 PROTEIN YAII"/>
    <property type="match status" value="1"/>
</dbReference>
<dbReference type="AlphaFoldDB" id="A0A368X7S3"/>
<dbReference type="HAMAP" id="MF_00489">
    <property type="entry name" value="UPF0178"/>
    <property type="match status" value="1"/>
</dbReference>
<dbReference type="PANTHER" id="PTHR35146">
    <property type="entry name" value="UPF0178 PROTEIN YAII"/>
    <property type="match status" value="1"/>
</dbReference>
<gene>
    <name evidence="3" type="ORF">DFR57_11618</name>
</gene>
<evidence type="ECO:0000256" key="2">
    <source>
        <dbReference type="HAMAP-Rule" id="MF_00489"/>
    </source>
</evidence>
<dbReference type="OrthoDB" id="9798918at2"/>
<comment type="caution">
    <text evidence="3">The sequence shown here is derived from an EMBL/GenBank/DDBJ whole genome shotgun (WGS) entry which is preliminary data.</text>
</comment>
<protein>
    <recommendedName>
        <fullName evidence="2">UPF0178 protein DFR57_11618</fullName>
    </recommendedName>
</protein>
<reference evidence="3 4" key="1">
    <citation type="submission" date="2018-07" db="EMBL/GenBank/DDBJ databases">
        <title>Genomic Encyclopedia of Type Strains, Phase IV (KMG-IV): sequencing the most valuable type-strain genomes for metagenomic binning, comparative biology and taxonomic classification.</title>
        <authorList>
            <person name="Goeker M."/>
        </authorList>
    </citation>
    <scope>NUCLEOTIDE SEQUENCE [LARGE SCALE GENOMIC DNA]</scope>
    <source>
        <strain evidence="3 4">DSM 27696</strain>
    </source>
</reference>